<keyword evidence="1" id="KW-1133">Transmembrane helix</keyword>
<protein>
    <submittedName>
        <fullName evidence="2">Uncharacterized protein</fullName>
    </submittedName>
</protein>
<sequence length="445" mass="49973">MDRNGGEGYKKAIWGETPDIIRLNIGGRPKYMTQLSMTEPEISIPLTVMILLITSLLLILHVHAPSLYLVPFATPLVEASQHVVDAGRQQIYMHGSVLMQQPRSEFGIQLGAKLAEESAPEGCAKRGYRLRKSSQDPVLPLVLASHTHKVADETNGGVVEPPQGEVALQIHNNFFDATETFDIVLDLRRSEEHVKPQQGLIFMVGFWSNTVGMVPLTCEREINGWKKVKKEIVGVVLELCMHRQASLTEDVDWERLFECGFLPLSMNANDLVESQRNRRKVIREMQMERFTRSLTRTIRSNVKETTKYRQTCLQFQIQNFPTVRISCPLGNLSPLFSIWLLFDDQDPPMGIGLIRLLWAVLVNVTVSFSLMASFYVRCGRGDKSIDGGSTSPLMVAIVPLCIIPCSCYSMQALLPTMGQVSFPLKLKLRRDSCAQNCAISRKVIV</sequence>
<feature type="transmembrane region" description="Helical" evidence="1">
    <location>
        <begin position="356"/>
        <end position="376"/>
    </location>
</feature>
<organism evidence="2 3">
    <name type="scientific">Vigna mungo</name>
    <name type="common">Black gram</name>
    <name type="synonym">Phaseolus mungo</name>
    <dbReference type="NCBI Taxonomy" id="3915"/>
    <lineage>
        <taxon>Eukaryota</taxon>
        <taxon>Viridiplantae</taxon>
        <taxon>Streptophyta</taxon>
        <taxon>Embryophyta</taxon>
        <taxon>Tracheophyta</taxon>
        <taxon>Spermatophyta</taxon>
        <taxon>Magnoliopsida</taxon>
        <taxon>eudicotyledons</taxon>
        <taxon>Gunneridae</taxon>
        <taxon>Pentapetalae</taxon>
        <taxon>rosids</taxon>
        <taxon>fabids</taxon>
        <taxon>Fabales</taxon>
        <taxon>Fabaceae</taxon>
        <taxon>Papilionoideae</taxon>
        <taxon>50 kb inversion clade</taxon>
        <taxon>NPAAA clade</taxon>
        <taxon>indigoferoid/millettioid clade</taxon>
        <taxon>Phaseoleae</taxon>
        <taxon>Vigna</taxon>
    </lineage>
</organism>
<dbReference type="Proteomes" id="UP001374535">
    <property type="component" value="Chromosome 1"/>
</dbReference>
<feature type="transmembrane region" description="Helical" evidence="1">
    <location>
        <begin position="42"/>
        <end position="62"/>
    </location>
</feature>
<gene>
    <name evidence="2" type="ORF">V8G54_001563</name>
</gene>
<reference evidence="2 3" key="1">
    <citation type="journal article" date="2023" name="Life. Sci Alliance">
        <title>Evolutionary insights into 3D genome organization and epigenetic landscape of Vigna mungo.</title>
        <authorList>
            <person name="Junaid A."/>
            <person name="Singh B."/>
            <person name="Bhatia S."/>
        </authorList>
    </citation>
    <scope>NUCLEOTIDE SEQUENCE [LARGE SCALE GENOMIC DNA]</scope>
    <source>
        <strain evidence="2">Urdbean</strain>
    </source>
</reference>
<feature type="transmembrane region" description="Helical" evidence="1">
    <location>
        <begin position="396"/>
        <end position="420"/>
    </location>
</feature>
<keyword evidence="1" id="KW-0472">Membrane</keyword>
<evidence type="ECO:0000256" key="1">
    <source>
        <dbReference type="SAM" id="Phobius"/>
    </source>
</evidence>
<accession>A0AAQ3S8C7</accession>
<name>A0AAQ3S8C7_VIGMU</name>
<keyword evidence="3" id="KW-1185">Reference proteome</keyword>
<evidence type="ECO:0000313" key="2">
    <source>
        <dbReference type="EMBL" id="WVZ23019.1"/>
    </source>
</evidence>
<keyword evidence="1" id="KW-0812">Transmembrane</keyword>
<proteinExistence type="predicted"/>
<evidence type="ECO:0000313" key="3">
    <source>
        <dbReference type="Proteomes" id="UP001374535"/>
    </source>
</evidence>
<dbReference type="AlphaFoldDB" id="A0AAQ3S8C7"/>
<dbReference type="EMBL" id="CP144700">
    <property type="protein sequence ID" value="WVZ23019.1"/>
    <property type="molecule type" value="Genomic_DNA"/>
</dbReference>